<dbReference type="InterPro" id="IPR002933">
    <property type="entry name" value="Peptidase_M20"/>
</dbReference>
<keyword evidence="1" id="KW-0378">Hydrolase</keyword>
<sequence length="546" mass="61905">MLGDKIKEILYEYVKIESFTNTSGERLVEEFFTGHFEKIPYFKEHPENWGLYPLEDDPLQRNVCWAIVRGKGNKTVAMVHHYDIVDIEDYKLLKPLAFSPDELAAALADHKDMLPEDALVDLEAGSFVFCRGGCDMKAGGAIQYALLEEYSKLANFEGNVIVLGVPDEENLSAGMRAAVRLLAELKEKQGLEYLMMINSEPHQRKDFSKGVFSEGTVGKMMPFVYVRGFLSHAGKVFEGLNPVSVLSEIVAKTEVNMDFADVVDGEAAPPPTWLYQKDSKDRYDVSMPLSAQGCFSVLTLKQTPAELLGKVKRVCEDGFLTVIERLNENYEKFLAATGQPVKKLPWKVKTVGFGELYEEAKAQHGTVFEEAYEMERERILRDLAEGRINMIEGNFQLIEKIYDYIEDISPRVVYGLLPPYYPNVSNVYFDGIAEEASGLSEKLSTYTQEEYGQIYDKEYFYTGICDLSYINIDDPTAQRESVAGAMPLFGAYYDIPFEQIKAVSMAGINIGPWGKDFHKLTERVYKEDLYERTPRILDYAVKLLLK</sequence>
<dbReference type="Pfam" id="PF01546">
    <property type="entry name" value="Peptidase_M20"/>
    <property type="match status" value="1"/>
</dbReference>
<dbReference type="InterPro" id="IPR012166">
    <property type="entry name" value="Uncharacterised_RocB"/>
</dbReference>
<dbReference type="GO" id="GO:0016787">
    <property type="term" value="F:hydrolase activity"/>
    <property type="evidence" value="ECO:0007669"/>
    <property type="project" value="UniProtKB-KW"/>
</dbReference>
<gene>
    <name evidence="1" type="ORF">D0435_03145</name>
</gene>
<dbReference type="SUPFAM" id="SSF53187">
    <property type="entry name" value="Zn-dependent exopeptidases"/>
    <property type="match status" value="1"/>
</dbReference>
<accession>A0A845QG03</accession>
<organism evidence="1 2">
    <name type="scientific">Anaerotruncus colihominis</name>
    <dbReference type="NCBI Taxonomy" id="169435"/>
    <lineage>
        <taxon>Bacteria</taxon>
        <taxon>Bacillati</taxon>
        <taxon>Bacillota</taxon>
        <taxon>Clostridia</taxon>
        <taxon>Eubacteriales</taxon>
        <taxon>Oscillospiraceae</taxon>
        <taxon>Anaerotruncus</taxon>
    </lineage>
</organism>
<keyword evidence="2" id="KW-1185">Reference proteome</keyword>
<dbReference type="PANTHER" id="PTHR43808">
    <property type="entry name" value="ACETYLORNITHINE DEACETYLASE"/>
    <property type="match status" value="1"/>
</dbReference>
<reference evidence="1 2" key="1">
    <citation type="submission" date="2018-08" db="EMBL/GenBank/DDBJ databases">
        <title>Murine metabolic-syndrome-specific gut microbial biobank.</title>
        <authorList>
            <person name="Liu C."/>
        </authorList>
    </citation>
    <scope>NUCLEOTIDE SEQUENCE [LARGE SCALE GENOMIC DNA]</scope>
    <source>
        <strain evidence="1 2">28</strain>
    </source>
</reference>
<evidence type="ECO:0000313" key="1">
    <source>
        <dbReference type="EMBL" id="NBH60669.1"/>
    </source>
</evidence>
<dbReference type="InterPro" id="IPR050072">
    <property type="entry name" value="Peptidase_M20A"/>
</dbReference>
<proteinExistence type="predicted"/>
<dbReference type="PIRSF" id="PIRSF010386">
    <property type="entry name" value="RocB"/>
    <property type="match status" value="1"/>
</dbReference>
<dbReference type="Gene3D" id="3.40.630.10">
    <property type="entry name" value="Zn peptidases"/>
    <property type="match status" value="1"/>
</dbReference>
<dbReference type="Proteomes" id="UP000446866">
    <property type="component" value="Unassembled WGS sequence"/>
</dbReference>
<evidence type="ECO:0000313" key="2">
    <source>
        <dbReference type="Proteomes" id="UP000446866"/>
    </source>
</evidence>
<dbReference type="PANTHER" id="PTHR43808:SF27">
    <property type="entry name" value="PROTEIN ROCB"/>
    <property type="match status" value="1"/>
</dbReference>
<dbReference type="EMBL" id="QXWK01000004">
    <property type="protein sequence ID" value="NBH60669.1"/>
    <property type="molecule type" value="Genomic_DNA"/>
</dbReference>
<protein>
    <submittedName>
        <fullName evidence="1">M20/M25/M40 family metallo-hydrolase</fullName>
    </submittedName>
</protein>
<name>A0A845QG03_9FIRM</name>
<dbReference type="AlphaFoldDB" id="A0A845QG03"/>
<comment type="caution">
    <text evidence="1">The sequence shown here is derived from an EMBL/GenBank/DDBJ whole genome shotgun (WGS) entry which is preliminary data.</text>
</comment>